<proteinExistence type="predicted"/>
<dbReference type="Gene3D" id="1.25.40.20">
    <property type="entry name" value="Ankyrin repeat-containing domain"/>
    <property type="match status" value="1"/>
</dbReference>
<sequence length="147" mass="15712">MAAQRGSTAVMKRLIHSHAKINAIDSQDGPVINAAILSGNTEAVKMLLAKGVELSFTEDEANWAVAPLILGNRHVKGLDLDVDGLFETAAMAGEDPPLAVPKACWEKSGENIDKEILNRCLLSAAENNNSGCLDLLLEYGADRTRQS</sequence>
<dbReference type="Pfam" id="PF13637">
    <property type="entry name" value="Ank_4"/>
    <property type="match status" value="1"/>
</dbReference>
<protein>
    <recommendedName>
        <fullName evidence="3">Ankyrin repeat protein</fullName>
    </recommendedName>
</protein>
<reference evidence="1" key="1">
    <citation type="submission" date="2023-06" db="EMBL/GenBank/DDBJ databases">
        <title>Genome-scale phylogeny and comparative genomics of the fungal order Sordariales.</title>
        <authorList>
            <consortium name="Lawrence Berkeley National Laboratory"/>
            <person name="Hensen N."/>
            <person name="Bonometti L."/>
            <person name="Westerberg I."/>
            <person name="Brannstrom I.O."/>
            <person name="Guillou S."/>
            <person name="Cros-Aarteil S."/>
            <person name="Calhoun S."/>
            <person name="Haridas S."/>
            <person name="Kuo A."/>
            <person name="Mondo S."/>
            <person name="Pangilinan J."/>
            <person name="Riley R."/>
            <person name="Labutti K."/>
            <person name="Andreopoulos B."/>
            <person name="Lipzen A."/>
            <person name="Chen C."/>
            <person name="Yanf M."/>
            <person name="Daum C."/>
            <person name="Ng V."/>
            <person name="Clum A."/>
            <person name="Steindorff A."/>
            <person name="Ohm R."/>
            <person name="Martin F."/>
            <person name="Silar P."/>
            <person name="Natvig D."/>
            <person name="Lalanne C."/>
            <person name="Gautier V."/>
            <person name="Ament-Velasquez S.L."/>
            <person name="Kruys A."/>
            <person name="Hutchinson M.I."/>
            <person name="Powell A.J."/>
            <person name="Barry K."/>
            <person name="Miller A.N."/>
            <person name="Grigoriev I.V."/>
            <person name="Debuchy R."/>
            <person name="Gladieux P."/>
            <person name="Thoren M.H."/>
            <person name="Johannesson H."/>
        </authorList>
    </citation>
    <scope>NUCLEOTIDE SEQUENCE</scope>
    <source>
        <strain evidence="1">SMH4607-1</strain>
    </source>
</reference>
<keyword evidence="2" id="KW-1185">Reference proteome</keyword>
<evidence type="ECO:0000313" key="1">
    <source>
        <dbReference type="EMBL" id="KAK0719170.1"/>
    </source>
</evidence>
<evidence type="ECO:0008006" key="3">
    <source>
        <dbReference type="Google" id="ProtNLM"/>
    </source>
</evidence>
<gene>
    <name evidence="1" type="ORF">B0H67DRAFT_148518</name>
</gene>
<comment type="caution">
    <text evidence="1">The sequence shown here is derived from an EMBL/GenBank/DDBJ whole genome shotgun (WGS) entry which is preliminary data.</text>
</comment>
<dbReference type="EMBL" id="JAUKUA010000003">
    <property type="protein sequence ID" value="KAK0719170.1"/>
    <property type="molecule type" value="Genomic_DNA"/>
</dbReference>
<dbReference type="AlphaFoldDB" id="A0AA40ANM5"/>
<dbReference type="SUPFAM" id="SSF48403">
    <property type="entry name" value="Ankyrin repeat"/>
    <property type="match status" value="1"/>
</dbReference>
<dbReference type="InterPro" id="IPR036770">
    <property type="entry name" value="Ankyrin_rpt-contain_sf"/>
</dbReference>
<accession>A0AA40ANM5</accession>
<dbReference type="Proteomes" id="UP001172102">
    <property type="component" value="Unassembled WGS sequence"/>
</dbReference>
<organism evidence="1 2">
    <name type="scientific">Lasiosphaeris hirsuta</name>
    <dbReference type="NCBI Taxonomy" id="260670"/>
    <lineage>
        <taxon>Eukaryota</taxon>
        <taxon>Fungi</taxon>
        <taxon>Dikarya</taxon>
        <taxon>Ascomycota</taxon>
        <taxon>Pezizomycotina</taxon>
        <taxon>Sordariomycetes</taxon>
        <taxon>Sordariomycetidae</taxon>
        <taxon>Sordariales</taxon>
        <taxon>Lasiosphaeriaceae</taxon>
        <taxon>Lasiosphaeris</taxon>
    </lineage>
</organism>
<evidence type="ECO:0000313" key="2">
    <source>
        <dbReference type="Proteomes" id="UP001172102"/>
    </source>
</evidence>
<dbReference type="InterPro" id="IPR002110">
    <property type="entry name" value="Ankyrin_rpt"/>
</dbReference>
<name>A0AA40ANM5_9PEZI</name>